<dbReference type="InterPro" id="IPR050109">
    <property type="entry name" value="HTH-type_TetR-like_transc_reg"/>
</dbReference>
<evidence type="ECO:0000256" key="3">
    <source>
        <dbReference type="SAM" id="MobiDB-lite"/>
    </source>
</evidence>
<comment type="caution">
    <text evidence="5">The sequence shown here is derived from an EMBL/GenBank/DDBJ whole genome shotgun (WGS) entry which is preliminary data.</text>
</comment>
<evidence type="ECO:0000256" key="1">
    <source>
        <dbReference type="ARBA" id="ARBA00023125"/>
    </source>
</evidence>
<feature type="domain" description="HTH tetR-type" evidence="4">
    <location>
        <begin position="30"/>
        <end position="89"/>
    </location>
</feature>
<dbReference type="EMBL" id="JADBEF010000001">
    <property type="protein sequence ID" value="MBE1566005.1"/>
    <property type="molecule type" value="Genomic_DNA"/>
</dbReference>
<feature type="region of interest" description="Disordered" evidence="3">
    <location>
        <begin position="1"/>
        <end position="30"/>
    </location>
</feature>
<keyword evidence="1 2" id="KW-0238">DNA-binding</keyword>
<dbReference type="InterPro" id="IPR009057">
    <property type="entry name" value="Homeodomain-like_sf"/>
</dbReference>
<gene>
    <name evidence="5" type="ORF">H4W81_008784</name>
</gene>
<name>A0ABR9KVH9_9ACTN</name>
<protein>
    <submittedName>
        <fullName evidence="5">AcrR family transcriptional regulator</fullName>
    </submittedName>
</protein>
<dbReference type="Gene3D" id="1.10.357.10">
    <property type="entry name" value="Tetracycline Repressor, domain 2"/>
    <property type="match status" value="1"/>
</dbReference>
<feature type="DNA-binding region" description="H-T-H motif" evidence="2">
    <location>
        <begin position="52"/>
        <end position="71"/>
    </location>
</feature>
<reference evidence="5 6" key="1">
    <citation type="submission" date="2020-10" db="EMBL/GenBank/DDBJ databases">
        <title>Sequencing the genomes of 1000 actinobacteria strains.</title>
        <authorList>
            <person name="Klenk H.-P."/>
        </authorList>
    </citation>
    <scope>NUCLEOTIDE SEQUENCE [LARGE SCALE GENOMIC DNA]</scope>
    <source>
        <strain evidence="5 6">DSM 43748</strain>
    </source>
</reference>
<dbReference type="Proteomes" id="UP000661607">
    <property type="component" value="Unassembled WGS sequence"/>
</dbReference>
<dbReference type="PRINTS" id="PR00455">
    <property type="entry name" value="HTHTETR"/>
</dbReference>
<dbReference type="PANTHER" id="PTHR30055">
    <property type="entry name" value="HTH-TYPE TRANSCRIPTIONAL REGULATOR RUTR"/>
    <property type="match status" value="1"/>
</dbReference>
<accession>A0ABR9KVH9</accession>
<evidence type="ECO:0000256" key="2">
    <source>
        <dbReference type="PROSITE-ProRule" id="PRU00335"/>
    </source>
</evidence>
<evidence type="ECO:0000259" key="4">
    <source>
        <dbReference type="PROSITE" id="PS50977"/>
    </source>
</evidence>
<proteinExistence type="predicted"/>
<keyword evidence="6" id="KW-1185">Reference proteome</keyword>
<dbReference type="InterPro" id="IPR001647">
    <property type="entry name" value="HTH_TetR"/>
</dbReference>
<dbReference type="PROSITE" id="PS50977">
    <property type="entry name" value="HTH_TETR_2"/>
    <property type="match status" value="1"/>
</dbReference>
<organism evidence="5 6">
    <name type="scientific">Nonomuraea africana</name>
    <dbReference type="NCBI Taxonomy" id="46171"/>
    <lineage>
        <taxon>Bacteria</taxon>
        <taxon>Bacillati</taxon>
        <taxon>Actinomycetota</taxon>
        <taxon>Actinomycetes</taxon>
        <taxon>Streptosporangiales</taxon>
        <taxon>Streptosporangiaceae</taxon>
        <taxon>Nonomuraea</taxon>
    </lineage>
</organism>
<dbReference type="PANTHER" id="PTHR30055:SF146">
    <property type="entry name" value="HTH-TYPE TRANSCRIPTIONAL DUAL REGULATOR CECR"/>
    <property type="match status" value="1"/>
</dbReference>
<dbReference type="SUPFAM" id="SSF46689">
    <property type="entry name" value="Homeodomain-like"/>
    <property type="match status" value="1"/>
</dbReference>
<dbReference type="Pfam" id="PF00440">
    <property type="entry name" value="TetR_N"/>
    <property type="match status" value="1"/>
</dbReference>
<sequence>MTVPGQAASTAARADGGEQGPRVPTGERAARKRLAIIRAARTAFARDGFTVGMDTIAAEAGVSKVTVYNHFGSKETLFPAVIGDALEEARPASGRRRVPDGSPCSL</sequence>
<evidence type="ECO:0000313" key="5">
    <source>
        <dbReference type="EMBL" id="MBE1566005.1"/>
    </source>
</evidence>
<evidence type="ECO:0000313" key="6">
    <source>
        <dbReference type="Proteomes" id="UP000661607"/>
    </source>
</evidence>